<sequence length="462" mass="52917">MAIHRGIQSAIFYYLSCAPCSDARHRRRRKEEAKGERAERELLERDHPNYYRHPSPSSTNPYWQAEIDLGPHGLQRNKRKTHTADSRRRLREQNYGSESPSWDQIPPVTAGSDDSDSRWNFRRYQREDEELWGSTSNFGGSMYGEGLTKPQRAMTKDSMRSDYSEYRNPQINDMHPATVTKVTTPEEVMWMKQPPPVAAVMSGKERATRSRSDSEGSRFSPAGRPPSRSVSHRMIEQKLKAVEAATAMSRESSSRTSDGQRHERRPGTSERDFAVDPLPNEAKEKRRPSPIQVFDHSEDSDDTVVRRPSLAPEPLSRLQARRIASRPALSTIASDEAVPSNMHSSLHTPEMTKENEVPTPIHSRDGSTDVHDHFARKSELLIPGNALRERVFRNATEPSHGDYTTRRHGHRHEDSDDTMLALAPELVDIESWVEPEFDIIKWAHEFTKRDVNPRERRASMDI</sequence>
<feature type="compositionally biased region" description="Basic and acidic residues" evidence="1">
    <location>
        <begin position="30"/>
        <end position="49"/>
    </location>
</feature>
<dbReference type="OMA" id="RHGYQRE"/>
<dbReference type="HOGENOM" id="CLU_044491_0_0_1"/>
<accession>N1Q527</accession>
<keyword evidence="3" id="KW-1185">Reference proteome</keyword>
<reference evidence="2 3" key="2">
    <citation type="journal article" date="2012" name="PLoS Pathog.">
        <title>Diverse lifestyles and strategies of plant pathogenesis encoded in the genomes of eighteen Dothideomycetes fungi.</title>
        <authorList>
            <person name="Ohm R.A."/>
            <person name="Feau N."/>
            <person name="Henrissat B."/>
            <person name="Schoch C.L."/>
            <person name="Horwitz B.A."/>
            <person name="Barry K.W."/>
            <person name="Condon B.J."/>
            <person name="Copeland A.C."/>
            <person name="Dhillon B."/>
            <person name="Glaser F."/>
            <person name="Hesse C.N."/>
            <person name="Kosti I."/>
            <person name="LaButti K."/>
            <person name="Lindquist E.A."/>
            <person name="Lucas S."/>
            <person name="Salamov A.A."/>
            <person name="Bradshaw R.E."/>
            <person name="Ciuffetti L."/>
            <person name="Hamelin R.C."/>
            <person name="Kema G.H.J."/>
            <person name="Lawrence C."/>
            <person name="Scott J.A."/>
            <person name="Spatafora J.W."/>
            <person name="Turgeon B.G."/>
            <person name="de Wit P.J.G.M."/>
            <person name="Zhong S."/>
            <person name="Goodwin S.B."/>
            <person name="Grigoriev I.V."/>
        </authorList>
    </citation>
    <scope>NUCLEOTIDE SEQUENCE [LARGE SCALE GENOMIC DNA]</scope>
    <source>
        <strain evidence="3">NZE10 / CBS 128990</strain>
    </source>
</reference>
<feature type="compositionally biased region" description="Basic and acidic residues" evidence="1">
    <location>
        <begin position="203"/>
        <end position="216"/>
    </location>
</feature>
<dbReference type="OrthoDB" id="506431at2759"/>
<proteinExistence type="predicted"/>
<feature type="compositionally biased region" description="Basic and acidic residues" evidence="1">
    <location>
        <begin position="258"/>
        <end position="274"/>
    </location>
</feature>
<evidence type="ECO:0000313" key="2">
    <source>
        <dbReference type="EMBL" id="EME50095.1"/>
    </source>
</evidence>
<dbReference type="eggNOG" id="ENOG502SM8K">
    <property type="taxonomic scope" value="Eukaryota"/>
</dbReference>
<gene>
    <name evidence="2" type="ORF">DOTSEDRAFT_68834</name>
</gene>
<evidence type="ECO:0000256" key="1">
    <source>
        <dbReference type="SAM" id="MobiDB-lite"/>
    </source>
</evidence>
<dbReference type="EMBL" id="KB446535">
    <property type="protein sequence ID" value="EME50095.1"/>
    <property type="molecule type" value="Genomic_DNA"/>
</dbReference>
<evidence type="ECO:0000313" key="3">
    <source>
        <dbReference type="Proteomes" id="UP000016933"/>
    </source>
</evidence>
<feature type="region of interest" description="Disordered" evidence="1">
    <location>
        <begin position="338"/>
        <end position="358"/>
    </location>
</feature>
<dbReference type="AlphaFoldDB" id="N1Q527"/>
<reference evidence="3" key="1">
    <citation type="journal article" date="2012" name="PLoS Genet.">
        <title>The genomes of the fungal plant pathogens Cladosporium fulvum and Dothistroma septosporum reveal adaptation to different hosts and lifestyles but also signatures of common ancestry.</title>
        <authorList>
            <person name="de Wit P.J.G.M."/>
            <person name="van der Burgt A."/>
            <person name="Oekmen B."/>
            <person name="Stergiopoulos I."/>
            <person name="Abd-Elsalam K.A."/>
            <person name="Aerts A.L."/>
            <person name="Bahkali A.H."/>
            <person name="Beenen H.G."/>
            <person name="Chettri P."/>
            <person name="Cox M.P."/>
            <person name="Datema E."/>
            <person name="de Vries R.P."/>
            <person name="Dhillon B."/>
            <person name="Ganley A.R."/>
            <person name="Griffiths S.A."/>
            <person name="Guo Y."/>
            <person name="Hamelin R.C."/>
            <person name="Henrissat B."/>
            <person name="Kabir M.S."/>
            <person name="Jashni M.K."/>
            <person name="Kema G."/>
            <person name="Klaubauf S."/>
            <person name="Lapidus A."/>
            <person name="Levasseur A."/>
            <person name="Lindquist E."/>
            <person name="Mehrabi R."/>
            <person name="Ohm R.A."/>
            <person name="Owen T.J."/>
            <person name="Salamov A."/>
            <person name="Schwelm A."/>
            <person name="Schijlen E."/>
            <person name="Sun H."/>
            <person name="van den Burg H.A."/>
            <person name="van Ham R.C.H.J."/>
            <person name="Zhang S."/>
            <person name="Goodwin S.B."/>
            <person name="Grigoriev I.V."/>
            <person name="Collemare J."/>
            <person name="Bradshaw R.E."/>
        </authorList>
    </citation>
    <scope>NUCLEOTIDE SEQUENCE [LARGE SCALE GENOMIC DNA]</scope>
    <source>
        <strain evidence="3">NZE10 / CBS 128990</strain>
    </source>
</reference>
<dbReference type="Proteomes" id="UP000016933">
    <property type="component" value="Unassembled WGS sequence"/>
</dbReference>
<feature type="region of interest" description="Disordered" evidence="1">
    <location>
        <begin position="24"/>
        <end position="117"/>
    </location>
</feature>
<protein>
    <submittedName>
        <fullName evidence="2">Uncharacterized protein</fullName>
    </submittedName>
</protein>
<name>N1Q527_DOTSN</name>
<organism evidence="2 3">
    <name type="scientific">Dothistroma septosporum (strain NZE10 / CBS 128990)</name>
    <name type="common">Red band needle blight fungus</name>
    <name type="synonym">Mycosphaerella pini</name>
    <dbReference type="NCBI Taxonomy" id="675120"/>
    <lineage>
        <taxon>Eukaryota</taxon>
        <taxon>Fungi</taxon>
        <taxon>Dikarya</taxon>
        <taxon>Ascomycota</taxon>
        <taxon>Pezizomycotina</taxon>
        <taxon>Dothideomycetes</taxon>
        <taxon>Dothideomycetidae</taxon>
        <taxon>Mycosphaerellales</taxon>
        <taxon>Mycosphaerellaceae</taxon>
        <taxon>Dothistroma</taxon>
    </lineage>
</organism>
<feature type="region of interest" description="Disordered" evidence="1">
    <location>
        <begin position="195"/>
        <end position="313"/>
    </location>
</feature>